<accession>E2BGE4</accession>
<keyword evidence="3" id="KW-1185">Reference proteome</keyword>
<evidence type="ECO:0000313" key="3">
    <source>
        <dbReference type="Proteomes" id="UP000008237"/>
    </source>
</evidence>
<protein>
    <recommendedName>
        <fullName evidence="1">Reverse transcriptase domain-containing protein</fullName>
    </recommendedName>
</protein>
<dbReference type="Proteomes" id="UP000008237">
    <property type="component" value="Unassembled WGS sequence"/>
</dbReference>
<dbReference type="EMBL" id="GL448146">
    <property type="protein sequence ID" value="EFN85236.1"/>
    <property type="molecule type" value="Genomic_DNA"/>
</dbReference>
<sequence length="144" mass="15815">LDITNAFNTLPWPEIGRALVHHGVLVYLRRILSAYFGGRDLAFTKEGGVQGWRTMERGIPQESVLGPLLWDIAFDRVLRTPLPDSCHVVCYADDTLVVAEGENWGDARLRAEAAVVSVVGTIGDLGLKVAPLKTEAVYFHDGSR</sequence>
<gene>
    <name evidence="2" type="ORF">EAI_02326</name>
</gene>
<dbReference type="AlphaFoldDB" id="E2BGE4"/>
<dbReference type="Pfam" id="PF00078">
    <property type="entry name" value="RVT_1"/>
    <property type="match status" value="1"/>
</dbReference>
<feature type="domain" description="Reverse transcriptase" evidence="1">
    <location>
        <begin position="1"/>
        <end position="144"/>
    </location>
</feature>
<feature type="non-terminal residue" evidence="2">
    <location>
        <position position="1"/>
    </location>
</feature>
<reference evidence="2 3" key="1">
    <citation type="journal article" date="2010" name="Science">
        <title>Genomic comparison of the ants Camponotus floridanus and Harpegnathos saltator.</title>
        <authorList>
            <person name="Bonasio R."/>
            <person name="Zhang G."/>
            <person name="Ye C."/>
            <person name="Mutti N.S."/>
            <person name="Fang X."/>
            <person name="Qin N."/>
            <person name="Donahue G."/>
            <person name="Yang P."/>
            <person name="Li Q."/>
            <person name="Li C."/>
            <person name="Zhang P."/>
            <person name="Huang Z."/>
            <person name="Berger S.L."/>
            <person name="Reinberg D."/>
            <person name="Wang J."/>
            <person name="Liebig J."/>
        </authorList>
    </citation>
    <scope>NUCLEOTIDE SEQUENCE [LARGE SCALE GENOMIC DNA]</scope>
    <source>
        <strain evidence="2 3">R22 G/1</strain>
    </source>
</reference>
<dbReference type="InterPro" id="IPR000477">
    <property type="entry name" value="RT_dom"/>
</dbReference>
<feature type="non-terminal residue" evidence="2">
    <location>
        <position position="144"/>
    </location>
</feature>
<dbReference type="InParanoid" id="E2BGE4"/>
<dbReference type="OrthoDB" id="7700848at2759"/>
<organism evidence="3">
    <name type="scientific">Harpegnathos saltator</name>
    <name type="common">Jerdon's jumping ant</name>
    <dbReference type="NCBI Taxonomy" id="610380"/>
    <lineage>
        <taxon>Eukaryota</taxon>
        <taxon>Metazoa</taxon>
        <taxon>Ecdysozoa</taxon>
        <taxon>Arthropoda</taxon>
        <taxon>Hexapoda</taxon>
        <taxon>Insecta</taxon>
        <taxon>Pterygota</taxon>
        <taxon>Neoptera</taxon>
        <taxon>Endopterygota</taxon>
        <taxon>Hymenoptera</taxon>
        <taxon>Apocrita</taxon>
        <taxon>Aculeata</taxon>
        <taxon>Formicoidea</taxon>
        <taxon>Formicidae</taxon>
        <taxon>Ponerinae</taxon>
        <taxon>Ponerini</taxon>
        <taxon>Harpegnathos</taxon>
    </lineage>
</organism>
<dbReference type="OMA" id="GWRTMER"/>
<name>E2BGE4_HARSA</name>
<proteinExistence type="predicted"/>
<dbReference type="PROSITE" id="PS50878">
    <property type="entry name" value="RT_POL"/>
    <property type="match status" value="1"/>
</dbReference>
<evidence type="ECO:0000259" key="1">
    <source>
        <dbReference type="PROSITE" id="PS50878"/>
    </source>
</evidence>
<evidence type="ECO:0000313" key="2">
    <source>
        <dbReference type="EMBL" id="EFN85236.1"/>
    </source>
</evidence>